<dbReference type="EMBL" id="JABXXO010000014">
    <property type="protein sequence ID" value="KAF7760774.1"/>
    <property type="molecule type" value="Genomic_DNA"/>
</dbReference>
<protein>
    <submittedName>
        <fullName evidence="2">Uncharacterized protein</fullName>
    </submittedName>
</protein>
<accession>A0A8H7C346</accession>
<dbReference type="AlphaFoldDB" id="A0A8H7C346"/>
<comment type="caution">
    <text evidence="2">The sequence shown here is derived from an EMBL/GenBank/DDBJ whole genome shotgun (WGS) entry which is preliminary data.</text>
</comment>
<name>A0A8H7C346_AGABI</name>
<gene>
    <name evidence="2" type="ORF">Agabi119p4_10183</name>
</gene>
<evidence type="ECO:0000313" key="3">
    <source>
        <dbReference type="Proteomes" id="UP000629468"/>
    </source>
</evidence>
<sequence length="161" mass="17180">MAISTPRQCYQVVHHPTGLHAENYYESRIISVHVAQRCKSSACWPLTQPTNCQSGSGIDCARRIGSIGIDSVDVGSWFNWPCESRRGNASSGKSYEQPRGEDSGSYEVEGGICGDGILDTLVSASAGDKTISPSKTLCVFNPATVAGLGCHLRGRRNSSSI</sequence>
<feature type="region of interest" description="Disordered" evidence="1">
    <location>
        <begin position="85"/>
        <end position="105"/>
    </location>
</feature>
<reference evidence="2 3" key="1">
    <citation type="journal article" name="Sci. Rep.">
        <title>Telomere-to-telomere assembled and centromere annotated genomes of the two main subspecies of the button mushroom Agaricus bisporus reveal especially polymorphic chromosome ends.</title>
        <authorList>
            <person name="Sonnenberg A.S.M."/>
            <person name="Sedaghat-Telgerd N."/>
            <person name="Lavrijssen B."/>
            <person name="Ohm R.A."/>
            <person name="Hendrickx P.M."/>
            <person name="Scholtmeijer K."/>
            <person name="Baars J.J.P."/>
            <person name="van Peer A."/>
        </authorList>
    </citation>
    <scope>NUCLEOTIDE SEQUENCE [LARGE SCALE GENOMIC DNA]</scope>
    <source>
        <strain evidence="2 3">H119_p4</strain>
    </source>
</reference>
<evidence type="ECO:0000313" key="2">
    <source>
        <dbReference type="EMBL" id="KAF7760774.1"/>
    </source>
</evidence>
<organism evidence="2 3">
    <name type="scientific">Agaricus bisporus var. burnettii</name>
    <dbReference type="NCBI Taxonomy" id="192524"/>
    <lineage>
        <taxon>Eukaryota</taxon>
        <taxon>Fungi</taxon>
        <taxon>Dikarya</taxon>
        <taxon>Basidiomycota</taxon>
        <taxon>Agaricomycotina</taxon>
        <taxon>Agaricomycetes</taxon>
        <taxon>Agaricomycetidae</taxon>
        <taxon>Agaricales</taxon>
        <taxon>Agaricineae</taxon>
        <taxon>Agaricaceae</taxon>
        <taxon>Agaricus</taxon>
    </lineage>
</organism>
<dbReference type="Proteomes" id="UP000629468">
    <property type="component" value="Unassembled WGS sequence"/>
</dbReference>
<proteinExistence type="predicted"/>
<evidence type="ECO:0000256" key="1">
    <source>
        <dbReference type="SAM" id="MobiDB-lite"/>
    </source>
</evidence>